<reference evidence="1 2" key="1">
    <citation type="submission" date="2018-02" db="EMBL/GenBank/DDBJ databases">
        <title>The genomes of Aspergillus section Nigri reveals drivers in fungal speciation.</title>
        <authorList>
            <consortium name="DOE Joint Genome Institute"/>
            <person name="Vesth T.C."/>
            <person name="Nybo J."/>
            <person name="Theobald S."/>
            <person name="Brandl J."/>
            <person name="Frisvad J.C."/>
            <person name="Nielsen K.F."/>
            <person name="Lyhne E.K."/>
            <person name="Kogle M.E."/>
            <person name="Kuo A."/>
            <person name="Riley R."/>
            <person name="Clum A."/>
            <person name="Nolan M."/>
            <person name="Lipzen A."/>
            <person name="Salamov A."/>
            <person name="Henrissat B."/>
            <person name="Wiebenga A."/>
            <person name="De vries R.P."/>
            <person name="Grigoriev I.V."/>
            <person name="Mortensen U.H."/>
            <person name="Andersen M.R."/>
            <person name="Baker S.E."/>
        </authorList>
    </citation>
    <scope>NUCLEOTIDE SEQUENCE [LARGE SCALE GENOMIC DNA]</scope>
    <source>
        <strain evidence="1 2">CBS 115571</strain>
    </source>
</reference>
<dbReference type="Proteomes" id="UP000249829">
    <property type="component" value="Unassembled WGS sequence"/>
</dbReference>
<dbReference type="AlphaFoldDB" id="A0A2V5I7B4"/>
<accession>A0A2V5I7B4</accession>
<dbReference type="InterPro" id="IPR023213">
    <property type="entry name" value="CAT-like_dom_sf"/>
</dbReference>
<organism evidence="1 2">
    <name type="scientific">Aspergillus violaceofuscus (strain CBS 115571)</name>
    <dbReference type="NCBI Taxonomy" id="1450538"/>
    <lineage>
        <taxon>Eukaryota</taxon>
        <taxon>Fungi</taxon>
        <taxon>Dikarya</taxon>
        <taxon>Ascomycota</taxon>
        <taxon>Pezizomycotina</taxon>
        <taxon>Eurotiomycetes</taxon>
        <taxon>Eurotiomycetidae</taxon>
        <taxon>Eurotiales</taxon>
        <taxon>Aspergillaceae</taxon>
        <taxon>Aspergillus</taxon>
    </lineage>
</organism>
<dbReference type="Gene3D" id="3.30.559.10">
    <property type="entry name" value="Chloramphenicol acetyltransferase-like domain"/>
    <property type="match status" value="1"/>
</dbReference>
<evidence type="ECO:0000313" key="2">
    <source>
        <dbReference type="Proteomes" id="UP000249829"/>
    </source>
</evidence>
<sequence length="843" mass="94694">MEKQPLDNTVPCSLPGSERPLEQQMELSPLELSFSRQLEVHLTVALPIKLTPEECLAATCQLITEYPILGTRLNLKAGFRSHTNDRSRFVKGKHTPSKLGTIFRARTVNLHLEEFVPSNTAELCPIKAEPEPVFYDPKVLENLVQFKGGRHDGRQALSIRTVHLRDACVIQFIVQHALSDAGGIHWIARTYCALLSGTHSRDTAIRPEFQLKPDVIEAGRSVAADDDTPNHPIAVRYSQGFQVSWARFLVAYLRQRFWAICPTSARRVRRMLFVPQSWIDGWMAQARSRGVQVTEHDLLMAFVYQSAFTPAAKAKGAHTGLTFTLNIQPHLASVPGALTNPWINVPVAPVAPGMSSASEDLIDIAHHIRQTIQHARNPVCVAQIIDQHLPVRDTPAVPRGYGSRTPRVALTSWCHLPWYGLNVRGTTPIFVLGNTRLSRSLTKMGVRMDDGLTTCKARVSARTGNADGGRDEGRQAGYWLQGRVNKGIWTRMMEMLKRGGGSEDGTILDEIAMDERWDYLFIKNLLHRLSRAADDDELETQREQVLSNLCVTYKVTRAMELSQILMDPQQLVRLGILILRLDLTSDTDTDPNIPPALNPANYFVPLTYNYIREHPVDLSNSATAEWFDDKAKALDPDVRGFGNEPVSSYDAADQLSRCLHIEMSSSRLNCEDETQKLTWLNKWRVTDWSNLESVFEGKEVVPGTEIMWYLGALDVCRIRPLPPHVKAILSHSDVDDSGHTLLKAELKVFVALMYSRWSVEGVLDMIVPVMLVSFIGRKVRCLITIHDGTQLRISKSPLYSAEDDEVWQHVVRHMGGRINEKLRTQMLPLTGVVGSRIQNPIKV</sequence>
<gene>
    <name evidence="1" type="ORF">BO99DRAFT_428068</name>
</gene>
<name>A0A2V5I7B4_ASPV1</name>
<evidence type="ECO:0000313" key="1">
    <source>
        <dbReference type="EMBL" id="PYI24420.1"/>
    </source>
</evidence>
<proteinExistence type="predicted"/>
<dbReference type="EMBL" id="KZ825102">
    <property type="protein sequence ID" value="PYI24420.1"/>
    <property type="molecule type" value="Genomic_DNA"/>
</dbReference>
<keyword evidence="2" id="KW-1185">Reference proteome</keyword>
<protein>
    <submittedName>
        <fullName evidence="1">Uncharacterized protein</fullName>
    </submittedName>
</protein>